<dbReference type="InParanoid" id="A0A163J0D1"/>
<feature type="compositionally biased region" description="Basic residues" evidence="3">
    <location>
        <begin position="651"/>
        <end position="668"/>
    </location>
</feature>
<evidence type="ECO:0000313" key="6">
    <source>
        <dbReference type="Proteomes" id="UP000078561"/>
    </source>
</evidence>
<dbReference type="GO" id="GO:0004190">
    <property type="term" value="F:aspartic-type endopeptidase activity"/>
    <property type="evidence" value="ECO:0007669"/>
    <property type="project" value="UniProtKB-KW"/>
</dbReference>
<organism evidence="5">
    <name type="scientific">Absidia glauca</name>
    <name type="common">Pin mould</name>
    <dbReference type="NCBI Taxonomy" id="4829"/>
    <lineage>
        <taxon>Eukaryota</taxon>
        <taxon>Fungi</taxon>
        <taxon>Fungi incertae sedis</taxon>
        <taxon>Mucoromycota</taxon>
        <taxon>Mucoromycotina</taxon>
        <taxon>Mucoromycetes</taxon>
        <taxon>Mucorales</taxon>
        <taxon>Cunninghamellaceae</taxon>
        <taxon>Absidia</taxon>
    </lineage>
</organism>
<dbReference type="STRING" id="4829.A0A163J0D1"/>
<dbReference type="PROSITE" id="PS50175">
    <property type="entry name" value="ASP_PROT_RETROV"/>
    <property type="match status" value="1"/>
</dbReference>
<keyword evidence="1" id="KW-0064">Aspartyl protease</keyword>
<evidence type="ECO:0000256" key="2">
    <source>
        <dbReference type="ARBA" id="ARBA00022801"/>
    </source>
</evidence>
<dbReference type="Proteomes" id="UP000078561">
    <property type="component" value="Unassembled WGS sequence"/>
</dbReference>
<dbReference type="PROSITE" id="PS00141">
    <property type="entry name" value="ASP_PROTEASE"/>
    <property type="match status" value="1"/>
</dbReference>
<evidence type="ECO:0000313" key="5">
    <source>
        <dbReference type="EMBL" id="SAL96424.1"/>
    </source>
</evidence>
<feature type="compositionally biased region" description="Polar residues" evidence="3">
    <location>
        <begin position="598"/>
        <end position="608"/>
    </location>
</feature>
<dbReference type="Gene3D" id="2.40.70.10">
    <property type="entry name" value="Acid Proteases"/>
    <property type="match status" value="1"/>
</dbReference>
<accession>A0A163J0D1</accession>
<evidence type="ECO:0000256" key="1">
    <source>
        <dbReference type="ARBA" id="ARBA00022750"/>
    </source>
</evidence>
<feature type="region of interest" description="Disordered" evidence="3">
    <location>
        <begin position="587"/>
        <end position="608"/>
    </location>
</feature>
<dbReference type="AlphaFoldDB" id="A0A163J0D1"/>
<feature type="compositionally biased region" description="Low complexity" evidence="3">
    <location>
        <begin position="638"/>
        <end position="650"/>
    </location>
</feature>
<dbReference type="InterPro" id="IPR021109">
    <property type="entry name" value="Peptidase_aspartic_dom_sf"/>
</dbReference>
<name>A0A163J0D1_ABSGL</name>
<dbReference type="EMBL" id="LT551048">
    <property type="protein sequence ID" value="SAL96424.1"/>
    <property type="molecule type" value="Genomic_DNA"/>
</dbReference>
<feature type="region of interest" description="Disordered" evidence="3">
    <location>
        <begin position="347"/>
        <end position="369"/>
    </location>
</feature>
<keyword evidence="6" id="KW-1185">Reference proteome</keyword>
<keyword evidence="1" id="KW-0645">Protease</keyword>
<dbReference type="Pfam" id="PF13975">
    <property type="entry name" value="gag-asp_proteas"/>
    <property type="match status" value="1"/>
</dbReference>
<evidence type="ECO:0000259" key="4">
    <source>
        <dbReference type="PROSITE" id="PS50175"/>
    </source>
</evidence>
<dbReference type="InterPro" id="IPR001995">
    <property type="entry name" value="Peptidase_A2_cat"/>
</dbReference>
<feature type="region of interest" description="Disordered" evidence="3">
    <location>
        <begin position="627"/>
        <end position="685"/>
    </location>
</feature>
<dbReference type="InterPro" id="IPR001969">
    <property type="entry name" value="Aspartic_peptidase_AS"/>
</dbReference>
<sequence length="837" mass="91656">MSGLGFIQGKYKPFVMELESVSQFLYLLTLFPWVVSQLYASIWLIRQVGDPGGGRWSAVLVKVEEWVSRHYPIHDAGSAEIGEGGLPGCEDSVPYGDIIGLDPVFEEAAAWGGGMVAKECGVAGIDVATDDGVGAVLVLKGDGVHDFQSSFTGVGGVVLEEGDVHVGGSEGGSGLVGELFVLILLLGLVEGKYVLEIFSSDPSLCCVVLTYGVTDVWSEVFEGAAHTGIYDPLCVEFSFTVADILCGVVGVLKVAGVGGIKVGEWLDPDGNDISGRVVDVEQAAGGNAEAAEFASESYFMDSIKDHLLSPSLQSLITPTLQHITCIQQLNNLLSSLQQLSLSDSIAMTSEHQPSQDQQQATPVSIPTQQAPPLQQDALEYWTVYLRYERAKSVSAPPYNLKDSLRIWFMDYERQANIQGVNNMDDCTEHITQFMPLVIQRWIPTLSVSTRNSWSTFKQALLLRFGLPPGDENKKLYKALIDMKQQPHQSISIHAANWEHQLSLLAETLDTNQQSIIFVQSLAQRDIRMAPLNWVDDKAPDSVDMVIQKAMHMETQAQIMRDLQQASSAPASTMQPFDPNAMDVDHVQVKHSQRDSKGNKTPSSSNNKQLRYVYDKDGNPICGHCNKKHRTKDCSQHQSTTTSPDNTNNSAKSKRSKRGKGNKHDKKRSSVATADTQDDNLGDTQHKVNEKTIVHISTLDTSPLPFSHLTDPYSADTVNEINNSSRSSTPKCTLYVNNTACDALVDTGADISLIHLDLANKLKLHIDSATTISYMDVNQHVLSTIGCTTIQLLSTTINLHVINRMKHEVILGWDSIRKLNGIIDSATNSVTLRQGRHQ</sequence>
<dbReference type="SUPFAM" id="SSF50630">
    <property type="entry name" value="Acid proteases"/>
    <property type="match status" value="1"/>
</dbReference>
<dbReference type="OrthoDB" id="2261052at2759"/>
<dbReference type="CDD" id="cd00303">
    <property type="entry name" value="retropepsin_like"/>
    <property type="match status" value="1"/>
</dbReference>
<reference evidence="5" key="1">
    <citation type="submission" date="2016-04" db="EMBL/GenBank/DDBJ databases">
        <authorList>
            <person name="Evans L.H."/>
            <person name="Alamgir A."/>
            <person name="Owens N."/>
            <person name="Weber N.D."/>
            <person name="Virtaneva K."/>
            <person name="Barbian K."/>
            <person name="Babar A."/>
            <person name="Rosenke K."/>
        </authorList>
    </citation>
    <scope>NUCLEOTIDE SEQUENCE [LARGE SCALE GENOMIC DNA]</scope>
    <source>
        <strain evidence="5">CBS 101.48</strain>
    </source>
</reference>
<proteinExistence type="predicted"/>
<evidence type="ECO:0000256" key="3">
    <source>
        <dbReference type="SAM" id="MobiDB-lite"/>
    </source>
</evidence>
<feature type="domain" description="Peptidase A2" evidence="4">
    <location>
        <begin position="740"/>
        <end position="753"/>
    </location>
</feature>
<gene>
    <name evidence="5" type="primary">ABSGL_01830.1 scaffold 2393</name>
</gene>
<dbReference type="GO" id="GO:0006508">
    <property type="term" value="P:proteolysis"/>
    <property type="evidence" value="ECO:0007669"/>
    <property type="project" value="InterPro"/>
</dbReference>
<feature type="compositionally biased region" description="Basic and acidic residues" evidence="3">
    <location>
        <begin position="587"/>
        <end position="597"/>
    </location>
</feature>
<keyword evidence="2" id="KW-0378">Hydrolase</keyword>
<protein>
    <recommendedName>
        <fullName evidence="4">Peptidase A2 domain-containing protein</fullName>
    </recommendedName>
</protein>